<comment type="catalytic activity">
    <reaction evidence="1">
        <text>ATP + protein L-histidine = ADP + protein N-phospho-L-histidine.</text>
        <dbReference type="EC" id="2.7.13.3"/>
    </reaction>
</comment>
<evidence type="ECO:0000256" key="3">
    <source>
        <dbReference type="ARBA" id="ARBA00022553"/>
    </source>
</evidence>
<name>A0A127Q9H3_9BURK</name>
<evidence type="ECO:0000256" key="1">
    <source>
        <dbReference type="ARBA" id="ARBA00000085"/>
    </source>
</evidence>
<dbReference type="CDD" id="cd00075">
    <property type="entry name" value="HATPase"/>
    <property type="match status" value="1"/>
</dbReference>
<dbReference type="PATRIC" id="fig|279113.9.peg.4164"/>
<dbReference type="KEGG" id="cpra:CPter91_4200"/>
<gene>
    <name evidence="8" type="ORF">CPter91_4200</name>
</gene>
<evidence type="ECO:0000259" key="7">
    <source>
        <dbReference type="PROSITE" id="PS50109"/>
    </source>
</evidence>
<protein>
    <recommendedName>
        <fullName evidence="2">histidine kinase</fullName>
        <ecNumber evidence="2">2.7.13.3</ecNumber>
    </recommendedName>
</protein>
<dbReference type="EC" id="2.7.13.3" evidence="2"/>
<dbReference type="SUPFAM" id="SSF55874">
    <property type="entry name" value="ATPase domain of HSP90 chaperone/DNA topoisomerase II/histidine kinase"/>
    <property type="match status" value="2"/>
</dbReference>
<evidence type="ECO:0000256" key="4">
    <source>
        <dbReference type="ARBA" id="ARBA00022679"/>
    </source>
</evidence>
<dbReference type="PROSITE" id="PS50109">
    <property type="entry name" value="HIS_KIN"/>
    <property type="match status" value="1"/>
</dbReference>
<evidence type="ECO:0000256" key="6">
    <source>
        <dbReference type="ARBA" id="ARBA00023012"/>
    </source>
</evidence>
<reference evidence="8 9" key="1">
    <citation type="submission" date="2015-11" db="EMBL/GenBank/DDBJ databases">
        <title>Exploring the genomic traits of fungus-feeding bacterial genus Collimonas.</title>
        <authorList>
            <person name="Song C."/>
            <person name="Schmidt R."/>
            <person name="de Jager V."/>
            <person name="Krzyzanowska D."/>
            <person name="Jongedijk E."/>
            <person name="Cankar K."/>
            <person name="Beekwilder J."/>
            <person name="van Veen A."/>
            <person name="de Boer W."/>
            <person name="van Veen J.A."/>
            <person name="Garbeva P."/>
        </authorList>
    </citation>
    <scope>NUCLEOTIDE SEQUENCE [LARGE SCALE GENOMIC DNA]</scope>
    <source>
        <strain evidence="8 9">Ter91</strain>
    </source>
</reference>
<feature type="domain" description="Histidine kinase" evidence="7">
    <location>
        <begin position="529"/>
        <end position="748"/>
    </location>
</feature>
<keyword evidence="4" id="KW-0808">Transferase</keyword>
<dbReference type="InterPro" id="IPR036890">
    <property type="entry name" value="HATPase_C_sf"/>
</dbReference>
<evidence type="ECO:0000256" key="5">
    <source>
        <dbReference type="ARBA" id="ARBA00022777"/>
    </source>
</evidence>
<dbReference type="STRING" id="279113.CPter91_4200"/>
<dbReference type="InterPro" id="IPR004358">
    <property type="entry name" value="Sig_transdc_His_kin-like_C"/>
</dbReference>
<dbReference type="OrthoDB" id="9816482at2"/>
<keyword evidence="6" id="KW-0902">Two-component regulatory system</keyword>
<dbReference type="GO" id="GO:0000160">
    <property type="term" value="P:phosphorelay signal transduction system"/>
    <property type="evidence" value="ECO:0007669"/>
    <property type="project" value="UniProtKB-KW"/>
</dbReference>
<dbReference type="InterPro" id="IPR005467">
    <property type="entry name" value="His_kinase_dom"/>
</dbReference>
<dbReference type="GO" id="GO:0004673">
    <property type="term" value="F:protein histidine kinase activity"/>
    <property type="evidence" value="ECO:0007669"/>
    <property type="project" value="UniProtKB-EC"/>
</dbReference>
<accession>A0A127Q9H3</accession>
<sequence length="748" mass="85160">MSKENYQIRPFARLLTMLGEQLIKNERIALAELAKNSYDADASWVKISFLDFTADFQADDTSRIVIEDDGGGMSLEIIRDHWLRPATPVKKIGKQSDDTTPKGRKIQGEKGIGRFAMLKLGKKSVVTTRPRGGKKEFIINFDFSRFDDDFLSENGTTKELYLDQLSIEVDDRTATEITSKDITLGGHKIVRKPHGTRIEISDLKGVWNEKKVRDVFRDLTRLQSIFDKAVSVESENFDDEKNFSVYIYADEEEQPFASQYVGRLLTLLDDSSVFRIEDGAYDQKKRAFSFKLNGQPHVLSLNDPDITGIRVFREHFGKAAEELKKRQTECGSFTFGFYVFDFSAGAEPKYLLDKQDKELIKDHRIYLYRDGIRVYPYGEPEDDWLRIDQYRGTISAGQFLSNDQVVGYINISEKGNPGLKDKTNREGLIETGNPTDDFICLLQTFLAFVRAKPYAQYRMSLLDKKIVNVVKEEQVQKDFGELKNAIKDNKNAVAILDKAEKRYKAERQFLIRRAETTEDLAGVGLSVETASHDITSVMTKALEKMDGMIRVGTNRKNLDLDSLFDALATVRGMMGFIDAQLHDIQLLFRSAKQRRRDIRVRDVLDKVVKIYENSIRKAKIELEIEVIGGPLVAKTTDAVLLQLLLNLFDNAVFWLDSTDTVNKKIKIQLDGKEGLLIFSDNGPGIRAEDAEYIFEPFYSGKGEEGRGLGLYIARQLLERHDYSIELADIKAHKIMQGANFVISFVKGK</sequence>
<dbReference type="Pfam" id="PF13589">
    <property type="entry name" value="HATPase_c_3"/>
    <property type="match status" value="1"/>
</dbReference>
<dbReference type="InterPro" id="IPR050980">
    <property type="entry name" value="2C_sensor_his_kinase"/>
</dbReference>
<dbReference type="Gene3D" id="3.30.565.10">
    <property type="entry name" value="Histidine kinase-like ATPase, C-terminal domain"/>
    <property type="match status" value="2"/>
</dbReference>
<dbReference type="PANTHER" id="PTHR44936">
    <property type="entry name" value="SENSOR PROTEIN CREC"/>
    <property type="match status" value="1"/>
</dbReference>
<dbReference type="RefSeq" id="WP_061943017.1">
    <property type="nucleotide sequence ID" value="NZ_CP013234.1"/>
</dbReference>
<dbReference type="Pfam" id="PF02518">
    <property type="entry name" value="HATPase_c"/>
    <property type="match status" value="1"/>
</dbReference>
<evidence type="ECO:0000313" key="9">
    <source>
        <dbReference type="Proteomes" id="UP000074561"/>
    </source>
</evidence>
<dbReference type="InterPro" id="IPR003594">
    <property type="entry name" value="HATPase_dom"/>
</dbReference>
<dbReference type="AlphaFoldDB" id="A0A127Q9H3"/>
<keyword evidence="3" id="KW-0597">Phosphoprotein</keyword>
<organism evidence="8 9">
    <name type="scientific">Collimonas pratensis</name>
    <dbReference type="NCBI Taxonomy" id="279113"/>
    <lineage>
        <taxon>Bacteria</taxon>
        <taxon>Pseudomonadati</taxon>
        <taxon>Pseudomonadota</taxon>
        <taxon>Betaproteobacteria</taxon>
        <taxon>Burkholderiales</taxon>
        <taxon>Oxalobacteraceae</taxon>
        <taxon>Collimonas</taxon>
    </lineage>
</organism>
<keyword evidence="5 8" id="KW-0418">Kinase</keyword>
<dbReference type="PRINTS" id="PR00344">
    <property type="entry name" value="BCTRLSENSOR"/>
</dbReference>
<dbReference type="SMART" id="SM00387">
    <property type="entry name" value="HATPase_c"/>
    <property type="match status" value="1"/>
</dbReference>
<evidence type="ECO:0000256" key="2">
    <source>
        <dbReference type="ARBA" id="ARBA00012438"/>
    </source>
</evidence>
<dbReference type="PANTHER" id="PTHR44936:SF9">
    <property type="entry name" value="SENSOR PROTEIN CREC"/>
    <property type="match status" value="1"/>
</dbReference>
<dbReference type="EMBL" id="CP013234">
    <property type="protein sequence ID" value="AMP06515.1"/>
    <property type="molecule type" value="Genomic_DNA"/>
</dbReference>
<evidence type="ECO:0000313" key="8">
    <source>
        <dbReference type="EMBL" id="AMP06515.1"/>
    </source>
</evidence>
<dbReference type="Proteomes" id="UP000074561">
    <property type="component" value="Chromosome"/>
</dbReference>
<proteinExistence type="predicted"/>